<evidence type="ECO:0000256" key="1">
    <source>
        <dbReference type="SAM" id="Phobius"/>
    </source>
</evidence>
<evidence type="ECO:0000313" key="3">
    <source>
        <dbReference type="Proteomes" id="UP000824094"/>
    </source>
</evidence>
<gene>
    <name evidence="2" type="ORF">IAB05_05970</name>
</gene>
<sequence>ADGYDTDNPNYAITVNEGKYTIVPRPITVHLLDQAADWNKDGIYTVDQKAYDVIEGNVVSGDDLGIVISSEIGKQKRKYPITAVATNPNYAVTFNDDATFEVRKFRADITVPSLTLEFIYSGEAFSIAATLNSGAEIVYTWEFGGTIYHDNAFVEVGRYVVTLSAGETEDYYAPENVTVNLTIKRETLITEESGIEIVVDSEGGFNPEVELEVEKMDQNDKDLNEVISGNETIVRAFNITTSDESSDETTTITVRVPEALKDLETVKVLVKQDGVYSVRMLNVDNGYVTIEAAESVSAFAFVKEEASVNYLMIILIGGAALIIIVSTAMFMLKKRG</sequence>
<keyword evidence="1" id="KW-0472">Membrane</keyword>
<keyword evidence="1" id="KW-0812">Transmembrane</keyword>
<dbReference type="AlphaFoldDB" id="A0A9D1SHR4"/>
<reference evidence="2" key="2">
    <citation type="journal article" date="2021" name="PeerJ">
        <title>Extensive microbial diversity within the chicken gut microbiome revealed by metagenomics and culture.</title>
        <authorList>
            <person name="Gilroy R."/>
            <person name="Ravi A."/>
            <person name="Getino M."/>
            <person name="Pursley I."/>
            <person name="Horton D.L."/>
            <person name="Alikhan N.F."/>
            <person name="Baker D."/>
            <person name="Gharbi K."/>
            <person name="Hall N."/>
            <person name="Watson M."/>
            <person name="Adriaenssens E.M."/>
            <person name="Foster-Nyarko E."/>
            <person name="Jarju S."/>
            <person name="Secka A."/>
            <person name="Antonio M."/>
            <person name="Oren A."/>
            <person name="Chaudhuri R.R."/>
            <person name="La Ragione R."/>
            <person name="Hildebrand F."/>
            <person name="Pallen M.J."/>
        </authorList>
    </citation>
    <scope>NUCLEOTIDE SEQUENCE</scope>
    <source>
        <strain evidence="2">18911</strain>
    </source>
</reference>
<accession>A0A9D1SHR4</accession>
<organism evidence="2 3">
    <name type="scientific">Candidatus Stercoripulliclostridium merdigallinarum</name>
    <dbReference type="NCBI Taxonomy" id="2840951"/>
    <lineage>
        <taxon>Bacteria</taxon>
        <taxon>Bacillati</taxon>
        <taxon>Bacillota</taxon>
        <taxon>Clostridia</taxon>
        <taxon>Eubacteriales</taxon>
        <taxon>Candidatus Stercoripulliclostridium</taxon>
    </lineage>
</organism>
<name>A0A9D1SHR4_9FIRM</name>
<dbReference type="EMBL" id="DVNF01000174">
    <property type="protein sequence ID" value="HIU60919.1"/>
    <property type="molecule type" value="Genomic_DNA"/>
</dbReference>
<feature type="non-terminal residue" evidence="2">
    <location>
        <position position="1"/>
    </location>
</feature>
<dbReference type="Proteomes" id="UP000824094">
    <property type="component" value="Unassembled WGS sequence"/>
</dbReference>
<proteinExistence type="predicted"/>
<keyword evidence="1" id="KW-1133">Transmembrane helix</keyword>
<reference evidence="2" key="1">
    <citation type="submission" date="2020-10" db="EMBL/GenBank/DDBJ databases">
        <authorList>
            <person name="Gilroy R."/>
        </authorList>
    </citation>
    <scope>NUCLEOTIDE SEQUENCE</scope>
    <source>
        <strain evidence="2">18911</strain>
    </source>
</reference>
<evidence type="ECO:0000313" key="2">
    <source>
        <dbReference type="EMBL" id="HIU60919.1"/>
    </source>
</evidence>
<comment type="caution">
    <text evidence="2">The sequence shown here is derived from an EMBL/GenBank/DDBJ whole genome shotgun (WGS) entry which is preliminary data.</text>
</comment>
<feature type="transmembrane region" description="Helical" evidence="1">
    <location>
        <begin position="310"/>
        <end position="332"/>
    </location>
</feature>
<evidence type="ECO:0008006" key="4">
    <source>
        <dbReference type="Google" id="ProtNLM"/>
    </source>
</evidence>
<protein>
    <recommendedName>
        <fullName evidence="4">PKD domain-containing protein</fullName>
    </recommendedName>
</protein>